<comment type="caution">
    <text evidence="1">The sequence shown here is derived from an EMBL/GenBank/DDBJ whole genome shotgun (WGS) entry which is preliminary data.</text>
</comment>
<gene>
    <name evidence="1" type="ORF">PYW08_011422</name>
</gene>
<dbReference type="EMBL" id="CM056805">
    <property type="protein sequence ID" value="KAJ8707288.1"/>
    <property type="molecule type" value="Genomic_DNA"/>
</dbReference>
<reference evidence="1" key="1">
    <citation type="submission" date="2023-03" db="EMBL/GenBank/DDBJ databases">
        <title>Chromosome-level genomes of two armyworms, Mythimna separata and Mythimna loreyi, provide insights into the biosynthesis and reception of sex pheromones.</title>
        <authorList>
            <person name="Zhao H."/>
        </authorList>
    </citation>
    <scope>NUCLEOTIDE SEQUENCE</scope>
    <source>
        <strain evidence="1">BeijingLab</strain>
    </source>
</reference>
<proteinExistence type="predicted"/>
<name>A0ACC2Q378_9NEOP</name>
<protein>
    <submittedName>
        <fullName evidence="1">Uncharacterized protein</fullName>
    </submittedName>
</protein>
<keyword evidence="2" id="KW-1185">Reference proteome</keyword>
<evidence type="ECO:0000313" key="2">
    <source>
        <dbReference type="Proteomes" id="UP001231649"/>
    </source>
</evidence>
<organism evidence="1 2">
    <name type="scientific">Mythimna loreyi</name>
    <dbReference type="NCBI Taxonomy" id="667449"/>
    <lineage>
        <taxon>Eukaryota</taxon>
        <taxon>Metazoa</taxon>
        <taxon>Ecdysozoa</taxon>
        <taxon>Arthropoda</taxon>
        <taxon>Hexapoda</taxon>
        <taxon>Insecta</taxon>
        <taxon>Pterygota</taxon>
        <taxon>Neoptera</taxon>
        <taxon>Endopterygota</taxon>
        <taxon>Lepidoptera</taxon>
        <taxon>Glossata</taxon>
        <taxon>Ditrysia</taxon>
        <taxon>Noctuoidea</taxon>
        <taxon>Noctuidae</taxon>
        <taxon>Noctuinae</taxon>
        <taxon>Hadenini</taxon>
        <taxon>Mythimna</taxon>
    </lineage>
</organism>
<evidence type="ECO:0000313" key="1">
    <source>
        <dbReference type="EMBL" id="KAJ8707288.1"/>
    </source>
</evidence>
<dbReference type="Proteomes" id="UP001231649">
    <property type="component" value="Chromosome 29"/>
</dbReference>
<accession>A0ACC2Q378</accession>
<sequence>METVLSELYCRLCADLKPVSVLTNMVINTEICREVTNKLTRLDLHVNFNTKLPKTVCSECINSLEHAYDFVKSVELAQEAFEDYDSSVFDDMKDEVSDDDSMDKGINDDLSIKTEESIPNESEVDQELLVEYVPKSKAKEKNSKSIPGKRAVESKTTTLRKPVTSRQRHKPKISADVDLDTWQDYNWLCAVCDKYFPSPSELRVHSMQFHYMCNAYRCFDCRERALHMDNFVTHISRHRPVLTLMCYKCSQKFETLKELRAHKATHFDTEYICRGCNTTYQNEEELDDHMRIFYKNAEANAVVVTENNSLTCVICEKTSKSKLTLSRHLLLHTDRKRTHVCDSCSKSFYNRKELIQHQTVHVEERPYKCQICHYSFKIIHDLKKHAINIHFRPKRFACEICGKRFRLNKEMLVHKAVHTDIRPYECTFCDKTYRFKHLLKQHLSIHTGIKPYACAHCPMTFRNWSNFNKHSKDVHDIDNAKRKRTSEDLYALDPETKEVIYPDEEKINEWKKEILADMKKGRPRKITKGSKNKVKSLTEQDSSQSDS</sequence>